<dbReference type="GeneID" id="102805728"/>
<feature type="coiled-coil region" evidence="9">
    <location>
        <begin position="87"/>
        <end position="121"/>
    </location>
</feature>
<dbReference type="PANTHER" id="PTHR12308:SF73">
    <property type="entry name" value="ANOCTAMIN"/>
    <property type="match status" value="1"/>
</dbReference>
<feature type="transmembrane region" description="Helical" evidence="8">
    <location>
        <begin position="317"/>
        <end position="347"/>
    </location>
</feature>
<accession>A0ABM0M917</accession>
<dbReference type="RefSeq" id="XP_006816508.1">
    <property type="nucleotide sequence ID" value="XM_006816445.1"/>
</dbReference>
<feature type="domain" description="Anoctamin dimerisation" evidence="12">
    <location>
        <begin position="74"/>
        <end position="306"/>
    </location>
</feature>
<evidence type="ECO:0000259" key="12">
    <source>
        <dbReference type="Pfam" id="PF16178"/>
    </source>
</evidence>
<sequence length="470" mass="55521">MEEDDLKINHHRDGVPLEPVYKESGNDAIDGDEADYLYKPKKRKKKKRSLKDYHKSPLNEPMKETPFDSHTSLKRIDYVLVYENKEIETLDKKERKKFEKNEKLRERFEQVLVNQEHLQIEKERVGEVTFLKIHCPFPRMSQEAESVHLEMPLREGAIPDDETHGSCYNYFVTDNEQDYVSASYETAKRHVFKGFEDPETFFRPALRSYLVNHMLINLDITENTDEKDEDTLRRKGLPYLLMKEAYTDAFILHDESPYEYYKRKKDAGEEVPTKEEFEKHAKAENIEDPRKELNDTWCRFTKFQPLWKIRNYFGEKIAFYFAWSGTLITTLWIPTLLGVAITLYGLYLSVEEYEAQKNQVFNSTANVTFNNTVGTTPASVVGELKNLGMDIYSIIKQSFDNSVTPYFSIVICLWGTLFLEIWKRTNARLAYEWDVDNYEFNEIDRPQFYGTKERVVRKKDILFKFPGSLI</sequence>
<evidence type="ECO:0000256" key="9">
    <source>
        <dbReference type="SAM" id="Coils"/>
    </source>
</evidence>
<feature type="compositionally biased region" description="Basic and acidic residues" evidence="10">
    <location>
        <begin position="1"/>
        <end position="25"/>
    </location>
</feature>
<dbReference type="Pfam" id="PF16178">
    <property type="entry name" value="Anoct_dimer"/>
    <property type="match status" value="1"/>
</dbReference>
<dbReference type="Proteomes" id="UP000694865">
    <property type="component" value="Unplaced"/>
</dbReference>
<organism evidence="13 14">
    <name type="scientific">Saccoglossus kowalevskii</name>
    <name type="common">Acorn worm</name>
    <dbReference type="NCBI Taxonomy" id="10224"/>
    <lineage>
        <taxon>Eukaryota</taxon>
        <taxon>Metazoa</taxon>
        <taxon>Hemichordata</taxon>
        <taxon>Enteropneusta</taxon>
        <taxon>Harrimaniidae</taxon>
        <taxon>Saccoglossus</taxon>
    </lineage>
</organism>
<evidence type="ECO:0000313" key="13">
    <source>
        <dbReference type="Proteomes" id="UP000694865"/>
    </source>
</evidence>
<keyword evidence="5 8" id="KW-1133">Transmembrane helix</keyword>
<keyword evidence="4 8" id="KW-0812">Transmembrane</keyword>
<reference evidence="14" key="1">
    <citation type="submission" date="2025-08" db="UniProtKB">
        <authorList>
            <consortium name="RefSeq"/>
        </authorList>
    </citation>
    <scope>IDENTIFICATION</scope>
    <source>
        <tissue evidence="14">Testes</tissue>
    </source>
</reference>
<evidence type="ECO:0000313" key="14">
    <source>
        <dbReference type="RefSeq" id="XP_006816508.1"/>
    </source>
</evidence>
<evidence type="ECO:0000256" key="5">
    <source>
        <dbReference type="ARBA" id="ARBA00022989"/>
    </source>
</evidence>
<keyword evidence="6 8" id="KW-0472">Membrane</keyword>
<keyword evidence="7" id="KW-0325">Glycoprotein</keyword>
<feature type="domain" description="Anoctamin transmembrane" evidence="11">
    <location>
        <begin position="309"/>
        <end position="455"/>
    </location>
</feature>
<dbReference type="Pfam" id="PF04547">
    <property type="entry name" value="Anoctamin"/>
    <property type="match status" value="1"/>
</dbReference>
<dbReference type="InterPro" id="IPR007632">
    <property type="entry name" value="Anoctamin"/>
</dbReference>
<evidence type="ECO:0000256" key="4">
    <source>
        <dbReference type="ARBA" id="ARBA00022692"/>
    </source>
</evidence>
<comment type="subcellular location">
    <subcellularLocation>
        <location evidence="1">Cell membrane</location>
        <topology evidence="1">Multi-pass membrane protein</topology>
    </subcellularLocation>
    <subcellularLocation>
        <location evidence="8">Membrane</location>
        <topology evidence="8">Multi-pass membrane protein</topology>
    </subcellularLocation>
</comment>
<evidence type="ECO:0000256" key="3">
    <source>
        <dbReference type="ARBA" id="ARBA00022475"/>
    </source>
</evidence>
<evidence type="ECO:0000256" key="8">
    <source>
        <dbReference type="RuleBase" id="RU280814"/>
    </source>
</evidence>
<comment type="similarity">
    <text evidence="2 8">Belongs to the anoctamin family.</text>
</comment>
<keyword evidence="13" id="KW-1185">Reference proteome</keyword>
<dbReference type="PANTHER" id="PTHR12308">
    <property type="entry name" value="ANOCTAMIN"/>
    <property type="match status" value="1"/>
</dbReference>
<evidence type="ECO:0000259" key="11">
    <source>
        <dbReference type="Pfam" id="PF04547"/>
    </source>
</evidence>
<dbReference type="InterPro" id="IPR032394">
    <property type="entry name" value="Anoct_dimer"/>
</dbReference>
<evidence type="ECO:0000256" key="6">
    <source>
        <dbReference type="ARBA" id="ARBA00023136"/>
    </source>
</evidence>
<keyword evidence="3" id="KW-1003">Cell membrane</keyword>
<evidence type="ECO:0000256" key="2">
    <source>
        <dbReference type="ARBA" id="ARBA00009671"/>
    </source>
</evidence>
<evidence type="ECO:0000256" key="7">
    <source>
        <dbReference type="ARBA" id="ARBA00023180"/>
    </source>
</evidence>
<evidence type="ECO:0000256" key="1">
    <source>
        <dbReference type="ARBA" id="ARBA00004651"/>
    </source>
</evidence>
<proteinExistence type="inferred from homology"/>
<comment type="caution">
    <text evidence="8">Lacks conserved residue(s) required for the propagation of feature annotation.</text>
</comment>
<gene>
    <name evidence="14" type="primary">LOC102805728</name>
</gene>
<keyword evidence="9" id="KW-0175">Coiled coil</keyword>
<feature type="compositionally biased region" description="Basic residues" evidence="10">
    <location>
        <begin position="39"/>
        <end position="49"/>
    </location>
</feature>
<protein>
    <recommendedName>
        <fullName evidence="8">Anoctamin</fullName>
    </recommendedName>
</protein>
<feature type="compositionally biased region" description="Basic and acidic residues" evidence="10">
    <location>
        <begin position="50"/>
        <end position="66"/>
    </location>
</feature>
<dbReference type="InterPro" id="IPR049452">
    <property type="entry name" value="Anoctamin_TM"/>
</dbReference>
<name>A0ABM0M917_SACKO</name>
<feature type="region of interest" description="Disordered" evidence="10">
    <location>
        <begin position="1"/>
        <end position="66"/>
    </location>
</feature>
<feature type="transmembrane region" description="Helical" evidence="8">
    <location>
        <begin position="403"/>
        <end position="422"/>
    </location>
</feature>
<evidence type="ECO:0000256" key="10">
    <source>
        <dbReference type="SAM" id="MobiDB-lite"/>
    </source>
</evidence>